<dbReference type="GO" id="GO:0005886">
    <property type="term" value="C:plasma membrane"/>
    <property type="evidence" value="ECO:0007669"/>
    <property type="project" value="TreeGrafter"/>
</dbReference>
<dbReference type="OrthoDB" id="9798415at2"/>
<dbReference type="PRINTS" id="PR00702">
    <property type="entry name" value="ACRIFLAVINRP"/>
</dbReference>
<keyword evidence="1" id="KW-1133">Transmembrane helix</keyword>
<dbReference type="PANTHER" id="PTHR32063:SF78">
    <property type="entry name" value="ACRB_ACRD_ACRF FAMILY PROTEIN"/>
    <property type="match status" value="1"/>
</dbReference>
<dbReference type="Proteomes" id="UP000076959">
    <property type="component" value="Unassembled WGS sequence"/>
</dbReference>
<dbReference type="FunFam" id="3.30.70.1430:FF:000001">
    <property type="entry name" value="Efflux pump membrane transporter"/>
    <property type="match status" value="1"/>
</dbReference>
<dbReference type="Gene3D" id="3.30.70.1440">
    <property type="entry name" value="Multidrug efflux transporter AcrB pore domain"/>
    <property type="match status" value="1"/>
</dbReference>
<dbReference type="STRING" id="1505087.AYJ54_02540"/>
<evidence type="ECO:0000256" key="1">
    <source>
        <dbReference type="SAM" id="Phobius"/>
    </source>
</evidence>
<dbReference type="SUPFAM" id="SSF82866">
    <property type="entry name" value="Multidrug efflux transporter AcrB transmembrane domain"/>
    <property type="match status" value="2"/>
</dbReference>
<feature type="transmembrane region" description="Helical" evidence="1">
    <location>
        <begin position="463"/>
        <end position="489"/>
    </location>
</feature>
<feature type="transmembrane region" description="Helical" evidence="1">
    <location>
        <begin position="525"/>
        <end position="544"/>
    </location>
</feature>
<dbReference type="SUPFAM" id="SSF82693">
    <property type="entry name" value="Multidrug efflux transporter AcrB pore domain, PN1, PN2, PC1 and PC2 subdomains"/>
    <property type="match status" value="3"/>
</dbReference>
<dbReference type="PANTHER" id="PTHR32063">
    <property type="match status" value="1"/>
</dbReference>
<accession>A0A176YHX8</accession>
<dbReference type="Gene3D" id="3.30.70.1430">
    <property type="entry name" value="Multidrug efflux transporter AcrB pore domain"/>
    <property type="match status" value="2"/>
</dbReference>
<feature type="transmembrane region" description="Helical" evidence="1">
    <location>
        <begin position="336"/>
        <end position="353"/>
    </location>
</feature>
<gene>
    <name evidence="2" type="ORF">AYJ54_02540</name>
</gene>
<dbReference type="SUPFAM" id="SSF82714">
    <property type="entry name" value="Multidrug efflux transporter AcrB TolC docking domain, DN and DC subdomains"/>
    <property type="match status" value="2"/>
</dbReference>
<evidence type="ECO:0008006" key="4">
    <source>
        <dbReference type="Google" id="ProtNLM"/>
    </source>
</evidence>
<protein>
    <recommendedName>
        <fullName evidence="4">Acriflavine resistance protein B</fullName>
    </recommendedName>
</protein>
<feature type="transmembrane region" description="Helical" evidence="1">
    <location>
        <begin position="848"/>
        <end position="870"/>
    </location>
</feature>
<name>A0A176YHX8_9BRAD</name>
<dbReference type="EMBL" id="LUUB01000079">
    <property type="protein sequence ID" value="OAF05790.1"/>
    <property type="molecule type" value="Genomic_DNA"/>
</dbReference>
<dbReference type="Pfam" id="PF00873">
    <property type="entry name" value="ACR_tran"/>
    <property type="match status" value="1"/>
</dbReference>
<feature type="transmembrane region" description="Helical" evidence="1">
    <location>
        <begin position="950"/>
        <end position="969"/>
    </location>
</feature>
<dbReference type="Gene3D" id="3.30.2090.10">
    <property type="entry name" value="Multidrug efflux transporter AcrB TolC docking domain, DN and DC subdomains"/>
    <property type="match status" value="2"/>
</dbReference>
<dbReference type="InterPro" id="IPR027463">
    <property type="entry name" value="AcrB_DN_DC_subdom"/>
</dbReference>
<reference evidence="2 3" key="1">
    <citation type="submission" date="2016-03" db="EMBL/GenBank/DDBJ databases">
        <title>Draft Genome Sequence of the Strain BR 10245 (Bradyrhizobium sp.) isolated from nodules of Centrolobium paraense.</title>
        <authorList>
            <person name="Simoes-Araujo J.L.Sr."/>
            <person name="Barauna A.C."/>
            <person name="Silva K."/>
            <person name="Zilli J.E."/>
        </authorList>
    </citation>
    <scope>NUCLEOTIDE SEQUENCE [LARGE SCALE GENOMIC DNA]</scope>
    <source>
        <strain evidence="2 3">BR 10245</strain>
    </source>
</reference>
<sequence>MSVLEICLRRPIGISLLMLALLLSGGLAFSFLPVASLPRVDYPTIMVTAALPGAEPQTMATAVAAPLERRIGQIAGVTELTSSSLLGITTVVVQFELSRDINAAARDVQAAINAAAPDLPTGMSTPPTWRKNNPSAAPVLILALTSDALPPGAVYEAAQTILAQQLSQVEGVGQVTVNGSEKPAVRVQVNPAALAAMGLGLEDVRTALNGVNAAGPKGRIDAPDVSYFVRVNDQMRKADEYKSTILRTRRGTPIRLDAVASVVDSVENVRTSGWFNNQPAVLVFVFKEASANVIETVDRIRALLPTLRAWLPPAIDLSVMSDRTETIRASVHEVELALLISLGLIVTIVLVFLGRPWATLAAAITIPLSIAGTFGAMYLLGYSVDNLSLMALTIATGFIVDDAIVVIEAISRRMSGHEQAFEAALGAARKIGFTVVSISVSLIAALIPLLFMGGMIGRIFREFSVTLALAITVSAVVSLTLIPVMGAYLGHARTEARAPVLGHVFQKVLAGYESLLILVLRHRPAILVVMGATVLATVALWMQVPKGFFPQQDTGAIVGIAEAPMTVSFRAMSERVQDLMRILLKDPAVARVGSYTGQSGGATNQARIFIALKPLAERGLDTDRVIARLRRATREVQGVALYMVSVQDLRVGGRISKAQYQYTITGPDLGELETWAARLVERLKEFPELRDVTTDLETGALQTMLVIDRDAAARLQAAPNDIDQTLNDAFGQRLVSAIYAPHFTYHVVLEASPELQEDPSSLAKVYVAGPGGKQIPLASAVRVEHGVQMNSVAHQGQAPAVTLTFSMRPGVAIQRGTEIVERTMRELGAPSGIQGSFQGSARAFTETLATLPALIAVALIAVYIILGVLYESVIHPVTILSTLPSAGIGAILALWATGHPLDLIGVVGIILLIGIVKKNAIMMIDYALVAEREGGRSPEQAIFEACRLRFRPIMMTTLTAILGAVPLAIGTGVGAELRQPLGISIIGGLVVSQLLTLFTTPVIYLALDRLRPEAPGRRFARRVSRVRT</sequence>
<dbReference type="Gene3D" id="1.20.1640.10">
    <property type="entry name" value="Multidrug efflux transporter AcrB transmembrane domain"/>
    <property type="match status" value="2"/>
</dbReference>
<keyword evidence="3" id="KW-1185">Reference proteome</keyword>
<dbReference type="GO" id="GO:0042910">
    <property type="term" value="F:xenobiotic transmembrane transporter activity"/>
    <property type="evidence" value="ECO:0007669"/>
    <property type="project" value="TreeGrafter"/>
</dbReference>
<comment type="caution">
    <text evidence="2">The sequence shown here is derived from an EMBL/GenBank/DDBJ whole genome shotgun (WGS) entry which is preliminary data.</text>
</comment>
<proteinExistence type="predicted"/>
<keyword evidence="1" id="KW-0812">Transmembrane</keyword>
<dbReference type="Gene3D" id="3.30.70.1320">
    <property type="entry name" value="Multidrug efflux transporter AcrB pore domain like"/>
    <property type="match status" value="1"/>
</dbReference>
<feature type="transmembrane region" description="Helical" evidence="1">
    <location>
        <begin position="877"/>
        <end position="897"/>
    </location>
</feature>
<feature type="transmembrane region" description="Helical" evidence="1">
    <location>
        <begin position="903"/>
        <end position="929"/>
    </location>
</feature>
<feature type="transmembrane region" description="Helical" evidence="1">
    <location>
        <begin position="360"/>
        <end position="381"/>
    </location>
</feature>
<keyword evidence="1" id="KW-0472">Membrane</keyword>
<feature type="transmembrane region" description="Helical" evidence="1">
    <location>
        <begin position="431"/>
        <end position="451"/>
    </location>
</feature>
<evidence type="ECO:0000313" key="3">
    <source>
        <dbReference type="Proteomes" id="UP000076959"/>
    </source>
</evidence>
<feature type="transmembrane region" description="Helical" evidence="1">
    <location>
        <begin position="387"/>
        <end position="410"/>
    </location>
</feature>
<organism evidence="2 3">
    <name type="scientific">Bradyrhizobium centrolobii</name>
    <dbReference type="NCBI Taxonomy" id="1505087"/>
    <lineage>
        <taxon>Bacteria</taxon>
        <taxon>Pseudomonadati</taxon>
        <taxon>Pseudomonadota</taxon>
        <taxon>Alphaproteobacteria</taxon>
        <taxon>Hyphomicrobiales</taxon>
        <taxon>Nitrobacteraceae</taxon>
        <taxon>Bradyrhizobium</taxon>
    </lineage>
</organism>
<evidence type="ECO:0000313" key="2">
    <source>
        <dbReference type="EMBL" id="OAF05790.1"/>
    </source>
</evidence>
<dbReference type="RefSeq" id="WP_136623983.1">
    <property type="nucleotide sequence ID" value="NZ_LUUB01000079.1"/>
</dbReference>
<dbReference type="InterPro" id="IPR001036">
    <property type="entry name" value="Acrflvin-R"/>
</dbReference>
<feature type="transmembrane region" description="Helical" evidence="1">
    <location>
        <begin position="981"/>
        <end position="1007"/>
    </location>
</feature>
<dbReference type="AlphaFoldDB" id="A0A176YHX8"/>